<dbReference type="InterPro" id="IPR029787">
    <property type="entry name" value="Nucleotide_cyclase"/>
</dbReference>
<dbReference type="Pfam" id="PF00990">
    <property type="entry name" value="GGDEF"/>
    <property type="match status" value="1"/>
</dbReference>
<dbReference type="InterPro" id="IPR050469">
    <property type="entry name" value="Diguanylate_Cyclase"/>
</dbReference>
<sequence length="313" mass="36133">MTKGPSTPHSFPGWTDLFQSLSMPFVLLQRQTNQKIKLLRSNTAFQQLFNLRLTSRTQGLNQLPADFISQLQLLCQHQKPVFWCLSSDQDNCRQFKMQLEQPDPSDPACYLLVMQDISEQQTALLLLQQQKDELQKRLTDIEQLKNRISEQAIRDPLTNLFNRRFLNEFMERELALARRNQKPLAVVMLDLDHFKQLNDQFGHQTGDTVIEMVAKHLLRQSRRTDILFRYGGEEFLVILPNTNAAQARHLAENWRQHVQQAQIFAKHQTISITLSAGLACYPEHGTTAFNLIQAADEALYQAKAAGRNQVMMC</sequence>
<evidence type="ECO:0000313" key="6">
    <source>
        <dbReference type="Proteomes" id="UP001257909"/>
    </source>
</evidence>
<dbReference type="Proteomes" id="UP001257909">
    <property type="component" value="Unassembled WGS sequence"/>
</dbReference>
<keyword evidence="6" id="KW-1185">Reference proteome</keyword>
<evidence type="ECO:0000256" key="3">
    <source>
        <dbReference type="SAM" id="Coils"/>
    </source>
</evidence>
<dbReference type="EC" id="2.7.7.65" evidence="1"/>
<feature type="coiled-coil region" evidence="3">
    <location>
        <begin position="117"/>
        <end position="151"/>
    </location>
</feature>
<dbReference type="PANTHER" id="PTHR45138">
    <property type="entry name" value="REGULATORY COMPONENTS OF SENSORY TRANSDUCTION SYSTEM"/>
    <property type="match status" value="1"/>
</dbReference>
<name>A0ABU1VWI7_9GAMM</name>
<dbReference type="Gene3D" id="3.30.70.270">
    <property type="match status" value="1"/>
</dbReference>
<dbReference type="InterPro" id="IPR043128">
    <property type="entry name" value="Rev_trsase/Diguanyl_cyclase"/>
</dbReference>
<evidence type="ECO:0000259" key="4">
    <source>
        <dbReference type="PROSITE" id="PS50887"/>
    </source>
</evidence>
<dbReference type="InterPro" id="IPR000160">
    <property type="entry name" value="GGDEF_dom"/>
</dbReference>
<dbReference type="SMART" id="SM00267">
    <property type="entry name" value="GGDEF"/>
    <property type="match status" value="1"/>
</dbReference>
<evidence type="ECO:0000313" key="5">
    <source>
        <dbReference type="EMBL" id="MDR7119935.1"/>
    </source>
</evidence>
<comment type="caution">
    <text evidence="5">The sequence shown here is derived from an EMBL/GenBank/DDBJ whole genome shotgun (WGS) entry which is preliminary data.</text>
</comment>
<gene>
    <name evidence="5" type="ORF">J2W69_000850</name>
</gene>
<dbReference type="NCBIfam" id="TIGR00254">
    <property type="entry name" value="GGDEF"/>
    <property type="match status" value="1"/>
</dbReference>
<accession>A0ABU1VWI7</accession>
<dbReference type="SUPFAM" id="SSF55073">
    <property type="entry name" value="Nucleotide cyclase"/>
    <property type="match status" value="1"/>
</dbReference>
<dbReference type="RefSeq" id="WP_310274873.1">
    <property type="nucleotide sequence ID" value="NZ_JAVDWR010000001.1"/>
</dbReference>
<reference evidence="5 6" key="1">
    <citation type="submission" date="2023-07" db="EMBL/GenBank/DDBJ databases">
        <title>Sorghum-associated microbial communities from plants grown in Nebraska, USA.</title>
        <authorList>
            <person name="Schachtman D."/>
        </authorList>
    </citation>
    <scope>NUCLEOTIDE SEQUENCE [LARGE SCALE GENOMIC DNA]</scope>
    <source>
        <strain evidence="5 6">4138</strain>
    </source>
</reference>
<proteinExistence type="predicted"/>
<dbReference type="PANTHER" id="PTHR45138:SF9">
    <property type="entry name" value="DIGUANYLATE CYCLASE DGCM-RELATED"/>
    <property type="match status" value="1"/>
</dbReference>
<evidence type="ECO:0000256" key="2">
    <source>
        <dbReference type="ARBA" id="ARBA00034247"/>
    </source>
</evidence>
<feature type="domain" description="GGDEF" evidence="4">
    <location>
        <begin position="182"/>
        <end position="313"/>
    </location>
</feature>
<protein>
    <recommendedName>
        <fullName evidence="1">diguanylate cyclase</fullName>
        <ecNumber evidence="1">2.7.7.65</ecNumber>
    </recommendedName>
</protein>
<dbReference type="CDD" id="cd01949">
    <property type="entry name" value="GGDEF"/>
    <property type="match status" value="1"/>
</dbReference>
<dbReference type="EMBL" id="JAVDWR010000001">
    <property type="protein sequence ID" value="MDR7119935.1"/>
    <property type="molecule type" value="Genomic_DNA"/>
</dbReference>
<evidence type="ECO:0000256" key="1">
    <source>
        <dbReference type="ARBA" id="ARBA00012528"/>
    </source>
</evidence>
<keyword evidence="3" id="KW-0175">Coiled coil</keyword>
<comment type="catalytic activity">
    <reaction evidence="2">
        <text>2 GTP = 3',3'-c-di-GMP + 2 diphosphate</text>
        <dbReference type="Rhea" id="RHEA:24898"/>
        <dbReference type="ChEBI" id="CHEBI:33019"/>
        <dbReference type="ChEBI" id="CHEBI:37565"/>
        <dbReference type="ChEBI" id="CHEBI:58805"/>
        <dbReference type="EC" id="2.7.7.65"/>
    </reaction>
</comment>
<organism evidence="5 6">
    <name type="scientific">Rheinheimera soli</name>
    <dbReference type="NCBI Taxonomy" id="443616"/>
    <lineage>
        <taxon>Bacteria</taxon>
        <taxon>Pseudomonadati</taxon>
        <taxon>Pseudomonadota</taxon>
        <taxon>Gammaproteobacteria</taxon>
        <taxon>Chromatiales</taxon>
        <taxon>Chromatiaceae</taxon>
        <taxon>Rheinheimera</taxon>
    </lineage>
</organism>
<dbReference type="PROSITE" id="PS50887">
    <property type="entry name" value="GGDEF"/>
    <property type="match status" value="1"/>
</dbReference>